<protein>
    <submittedName>
        <fullName evidence="6">Threonine aldolase</fullName>
    </submittedName>
</protein>
<dbReference type="PIRSF" id="PIRSF017617">
    <property type="entry name" value="Thr_aldolase"/>
    <property type="match status" value="1"/>
</dbReference>
<feature type="domain" description="Aromatic amino acid beta-eliminating lyase/threonine aldolase" evidence="5">
    <location>
        <begin position="84"/>
        <end position="206"/>
    </location>
</feature>
<dbReference type="SUPFAM" id="SSF53383">
    <property type="entry name" value="PLP-dependent transferases"/>
    <property type="match status" value="1"/>
</dbReference>
<name>C5FLV5_ARTOC</name>
<dbReference type="InterPro" id="IPR015421">
    <property type="entry name" value="PyrdxlP-dep_Trfase_major"/>
</dbReference>
<dbReference type="OrthoDB" id="10261951at2759"/>
<dbReference type="RefSeq" id="XP_002847990.1">
    <property type="nucleotide sequence ID" value="XM_002847944.1"/>
</dbReference>
<dbReference type="STRING" id="554155.C5FLV5"/>
<reference evidence="7" key="1">
    <citation type="journal article" date="2012" name="MBio">
        <title>Comparative genome analysis of Trichophyton rubrum and related dermatophytes reveals candidate genes involved in infection.</title>
        <authorList>
            <person name="Martinez D.A."/>
            <person name="Oliver B.G."/>
            <person name="Graeser Y."/>
            <person name="Goldberg J.M."/>
            <person name="Li W."/>
            <person name="Martinez-Rossi N.M."/>
            <person name="Monod M."/>
            <person name="Shelest E."/>
            <person name="Barton R.C."/>
            <person name="Birch E."/>
            <person name="Brakhage A.A."/>
            <person name="Chen Z."/>
            <person name="Gurr S.J."/>
            <person name="Heiman D."/>
            <person name="Heitman J."/>
            <person name="Kosti I."/>
            <person name="Rossi A."/>
            <person name="Saif S."/>
            <person name="Samalova M."/>
            <person name="Saunders C.W."/>
            <person name="Shea T."/>
            <person name="Summerbell R.C."/>
            <person name="Xu J."/>
            <person name="Young S."/>
            <person name="Zeng Q."/>
            <person name="Birren B.W."/>
            <person name="Cuomo C.A."/>
            <person name="White T.C."/>
        </authorList>
    </citation>
    <scope>NUCLEOTIDE SEQUENCE [LARGE SCALE GENOMIC DNA]</scope>
    <source>
        <strain evidence="7">ATCC MYA-4605 / CBS 113480</strain>
    </source>
</reference>
<evidence type="ECO:0000313" key="6">
    <source>
        <dbReference type="EMBL" id="EEQ30677.1"/>
    </source>
</evidence>
<evidence type="ECO:0000259" key="5">
    <source>
        <dbReference type="Pfam" id="PF01212"/>
    </source>
</evidence>
<dbReference type="InterPro" id="IPR015424">
    <property type="entry name" value="PyrdxlP-dep_Trfase"/>
</dbReference>
<evidence type="ECO:0000256" key="4">
    <source>
        <dbReference type="PIRSR" id="PIRSR017617-1"/>
    </source>
</evidence>
<dbReference type="eggNOG" id="KOG1368">
    <property type="taxonomic scope" value="Eukaryota"/>
</dbReference>
<comment type="similarity">
    <text evidence="2">Belongs to the threonine aldolase family.</text>
</comment>
<dbReference type="Gene3D" id="3.90.1150.10">
    <property type="entry name" value="Aspartate Aminotransferase, domain 1"/>
    <property type="match status" value="1"/>
</dbReference>
<feature type="modified residue" description="N6-(pyridoxal phosphate)lysine" evidence="4">
    <location>
        <position position="119"/>
    </location>
</feature>
<dbReference type="VEuPathDB" id="FungiDB:MCYG_03496"/>
<gene>
    <name evidence="6" type="ORF">MCYG_03496</name>
</gene>
<dbReference type="PANTHER" id="PTHR48097:SF9">
    <property type="entry name" value="L-THREONINE ALDOLASE"/>
    <property type="match status" value="1"/>
</dbReference>
<dbReference type="HOGENOM" id="CLU_029381_0_0_1"/>
<dbReference type="InterPro" id="IPR001597">
    <property type="entry name" value="ArAA_b-elim_lyase/Thr_aldolase"/>
</dbReference>
<dbReference type="PANTHER" id="PTHR48097">
    <property type="entry name" value="L-THREONINE ALDOLASE-RELATED"/>
    <property type="match status" value="1"/>
</dbReference>
<dbReference type="EMBL" id="DS995703">
    <property type="protein sequence ID" value="EEQ30677.1"/>
    <property type="molecule type" value="Genomic_DNA"/>
</dbReference>
<dbReference type="Gene3D" id="3.40.640.10">
    <property type="entry name" value="Type I PLP-dependent aspartate aminotransferase-like (Major domain)"/>
    <property type="match status" value="2"/>
</dbReference>
<dbReference type="Pfam" id="PF01212">
    <property type="entry name" value="Beta_elim_lyase"/>
    <property type="match status" value="2"/>
</dbReference>
<evidence type="ECO:0000256" key="1">
    <source>
        <dbReference type="ARBA" id="ARBA00001933"/>
    </source>
</evidence>
<dbReference type="GO" id="GO:0006545">
    <property type="term" value="P:glycine biosynthetic process"/>
    <property type="evidence" value="ECO:0007669"/>
    <property type="project" value="TreeGrafter"/>
</dbReference>
<dbReference type="GO" id="GO:0005829">
    <property type="term" value="C:cytosol"/>
    <property type="evidence" value="ECO:0007669"/>
    <property type="project" value="TreeGrafter"/>
</dbReference>
<keyword evidence="7" id="KW-1185">Reference proteome</keyword>
<comment type="cofactor">
    <cofactor evidence="1">
        <name>pyridoxal 5'-phosphate</name>
        <dbReference type="ChEBI" id="CHEBI:597326"/>
    </cofactor>
</comment>
<dbReference type="Proteomes" id="UP000002035">
    <property type="component" value="Unassembled WGS sequence"/>
</dbReference>
<dbReference type="OMA" id="CNQIAIN"/>
<dbReference type="GO" id="GO:0008732">
    <property type="term" value="F:L-allo-threonine aldolase activity"/>
    <property type="evidence" value="ECO:0007669"/>
    <property type="project" value="TreeGrafter"/>
</dbReference>
<evidence type="ECO:0000256" key="3">
    <source>
        <dbReference type="ARBA" id="ARBA00022898"/>
    </source>
</evidence>
<dbReference type="GeneID" id="9229312"/>
<proteinExistence type="inferred from homology"/>
<dbReference type="InterPro" id="IPR015422">
    <property type="entry name" value="PyrdxlP-dep_Trfase_small"/>
</dbReference>
<dbReference type="AlphaFoldDB" id="C5FLV5"/>
<evidence type="ECO:0000256" key="2">
    <source>
        <dbReference type="ARBA" id="ARBA00006966"/>
    </source>
</evidence>
<keyword evidence="3" id="KW-0663">Pyridoxal phosphate</keyword>
<dbReference type="GO" id="GO:0006567">
    <property type="term" value="P:L-threonine catabolic process"/>
    <property type="evidence" value="ECO:0007669"/>
    <property type="project" value="TreeGrafter"/>
</dbReference>
<organism evidence="6 7">
    <name type="scientific">Arthroderma otae (strain ATCC MYA-4605 / CBS 113480)</name>
    <name type="common">Microsporum canis</name>
    <dbReference type="NCBI Taxonomy" id="554155"/>
    <lineage>
        <taxon>Eukaryota</taxon>
        <taxon>Fungi</taxon>
        <taxon>Dikarya</taxon>
        <taxon>Ascomycota</taxon>
        <taxon>Pezizomycotina</taxon>
        <taxon>Eurotiomycetes</taxon>
        <taxon>Eurotiomycetidae</taxon>
        <taxon>Onygenales</taxon>
        <taxon>Arthrodermataceae</taxon>
        <taxon>Microsporum</taxon>
    </lineage>
</organism>
<sequence length="273" mass="29726">MCNQIAINVYCRPGDEVICDRSSHIINYEAGGPAANSGVMIRTIDGRRGIFEAEQAVEQYGLCLHFRRSLRLPNRPGWQHIWMATHMDGARLLNAVAATGISAAVYAEPFDSVWIDLRKGLGCPIGAVLCGSAGFVQNAWQLKQRYGGAMRQSGIVAAAGIYALDYNITRLAKDHANARLLAKLISAIPGVNIKLEEVETNLVYFEVRDQNGHPTAVEFVTRLLSMGVKGGAMDASTVRIATYLNINEDDIRAVIPAIREVISSITRKEGISA</sequence>
<accession>C5FLV5</accession>
<evidence type="ECO:0000313" key="7">
    <source>
        <dbReference type="Proteomes" id="UP000002035"/>
    </source>
</evidence>
<feature type="domain" description="Aromatic amino acid beta-eliminating lyase/threonine aldolase" evidence="5">
    <location>
        <begin position="1"/>
        <end position="56"/>
    </location>
</feature>
<dbReference type="InterPro" id="IPR023603">
    <property type="entry name" value="Low_specificity_L-TA-like"/>
</dbReference>